<dbReference type="EMBL" id="CAQQ02153045">
    <property type="status" value="NOT_ANNOTATED_CDS"/>
    <property type="molecule type" value="Genomic_DNA"/>
</dbReference>
<comment type="cofactor">
    <cofactor evidence="1">
        <name>Zn(2+)</name>
        <dbReference type="ChEBI" id="CHEBI:29105"/>
    </cofactor>
</comment>
<dbReference type="AlphaFoldDB" id="T1GBD9"/>
<dbReference type="EMBL" id="CAQQ02153044">
    <property type="status" value="NOT_ANNOTATED_CDS"/>
    <property type="molecule type" value="Genomic_DNA"/>
</dbReference>
<protein>
    <recommendedName>
        <fullName evidence="3">Peptidase M12A domain-containing protein</fullName>
    </recommendedName>
</protein>
<evidence type="ECO:0000313" key="5">
    <source>
        <dbReference type="Proteomes" id="UP000015102"/>
    </source>
</evidence>
<proteinExistence type="predicted"/>
<comment type="caution">
    <text evidence="2">Lacks conserved residue(s) required for the propagation of feature annotation.</text>
</comment>
<dbReference type="PROSITE" id="PS51864">
    <property type="entry name" value="ASTACIN"/>
    <property type="match status" value="1"/>
</dbReference>
<dbReference type="GO" id="GO:0006508">
    <property type="term" value="P:proteolysis"/>
    <property type="evidence" value="ECO:0007669"/>
    <property type="project" value="InterPro"/>
</dbReference>
<dbReference type="EnsemblMetazoa" id="MESCA000571-RA">
    <property type="protein sequence ID" value="MESCA000571-PA"/>
    <property type="gene ID" value="MESCA000571"/>
</dbReference>
<dbReference type="InterPro" id="IPR024079">
    <property type="entry name" value="MetalloPept_cat_dom_sf"/>
</dbReference>
<dbReference type="Gene3D" id="3.40.390.10">
    <property type="entry name" value="Collagenase (Catalytic Domain)"/>
    <property type="match status" value="1"/>
</dbReference>
<accession>T1GBD9</accession>
<evidence type="ECO:0000256" key="1">
    <source>
        <dbReference type="ARBA" id="ARBA00001947"/>
    </source>
</evidence>
<organism evidence="4 5">
    <name type="scientific">Megaselia scalaris</name>
    <name type="common">Humpbacked fly</name>
    <name type="synonym">Phora scalaris</name>
    <dbReference type="NCBI Taxonomy" id="36166"/>
    <lineage>
        <taxon>Eukaryota</taxon>
        <taxon>Metazoa</taxon>
        <taxon>Ecdysozoa</taxon>
        <taxon>Arthropoda</taxon>
        <taxon>Hexapoda</taxon>
        <taxon>Insecta</taxon>
        <taxon>Pterygota</taxon>
        <taxon>Neoptera</taxon>
        <taxon>Endopterygota</taxon>
        <taxon>Diptera</taxon>
        <taxon>Brachycera</taxon>
        <taxon>Muscomorpha</taxon>
        <taxon>Platypezoidea</taxon>
        <taxon>Phoridae</taxon>
        <taxon>Megaseliini</taxon>
        <taxon>Megaselia</taxon>
    </lineage>
</organism>
<evidence type="ECO:0000259" key="3">
    <source>
        <dbReference type="PROSITE" id="PS51864"/>
    </source>
</evidence>
<keyword evidence="5" id="KW-1185">Reference proteome</keyword>
<dbReference type="Proteomes" id="UP000015102">
    <property type="component" value="Unassembled WGS sequence"/>
</dbReference>
<name>T1GBD9_MEGSC</name>
<sequence length="94" mass="10570">MVSLSLFQEVPTRAFKALFLEITECHTYAERFAIVWVLSNVTTKILGFLTVETCSFSNGEPTIVAKHEGANRMGQRRGLSESDILKINRLYGCN</sequence>
<dbReference type="HOGENOM" id="CLU_2388721_0_0_1"/>
<dbReference type="GO" id="GO:0004222">
    <property type="term" value="F:metalloendopeptidase activity"/>
    <property type="evidence" value="ECO:0007669"/>
    <property type="project" value="InterPro"/>
</dbReference>
<reference evidence="4" key="2">
    <citation type="submission" date="2015-06" db="UniProtKB">
        <authorList>
            <consortium name="EnsemblMetazoa"/>
        </authorList>
    </citation>
    <scope>IDENTIFICATION</scope>
</reference>
<reference evidence="5" key="1">
    <citation type="submission" date="2013-02" db="EMBL/GenBank/DDBJ databases">
        <authorList>
            <person name="Hughes D."/>
        </authorList>
    </citation>
    <scope>NUCLEOTIDE SEQUENCE</scope>
    <source>
        <strain>Durham</strain>
        <strain evidence="5">NC isolate 2 -- Noor lab</strain>
    </source>
</reference>
<feature type="domain" description="Peptidase M12A" evidence="3">
    <location>
        <begin position="1"/>
        <end position="94"/>
    </location>
</feature>
<dbReference type="InterPro" id="IPR001506">
    <property type="entry name" value="Peptidase_M12A"/>
</dbReference>
<evidence type="ECO:0000313" key="4">
    <source>
        <dbReference type="EnsemblMetazoa" id="MESCA000571-PA"/>
    </source>
</evidence>
<evidence type="ECO:0000256" key="2">
    <source>
        <dbReference type="PROSITE-ProRule" id="PRU01211"/>
    </source>
</evidence>